<protein>
    <recommendedName>
        <fullName evidence="9">Major facilitator superfamily (MFS) profile domain-containing protein</fullName>
    </recommendedName>
</protein>
<keyword evidence="5 8" id="KW-0472">Membrane</keyword>
<feature type="transmembrane region" description="Helical" evidence="8">
    <location>
        <begin position="344"/>
        <end position="366"/>
    </location>
</feature>
<evidence type="ECO:0000313" key="10">
    <source>
        <dbReference type="EMBL" id="KAJ9646726.1"/>
    </source>
</evidence>
<feature type="transmembrane region" description="Helical" evidence="8">
    <location>
        <begin position="210"/>
        <end position="229"/>
    </location>
</feature>
<evidence type="ECO:0000259" key="9">
    <source>
        <dbReference type="PROSITE" id="PS50850"/>
    </source>
</evidence>
<evidence type="ECO:0000313" key="11">
    <source>
        <dbReference type="Proteomes" id="UP001172681"/>
    </source>
</evidence>
<reference evidence="10" key="1">
    <citation type="submission" date="2022-10" db="EMBL/GenBank/DDBJ databases">
        <title>Culturing micro-colonial fungi from biological soil crusts in the Mojave desert and describing Neophaeococcomyces mojavensis, and introducing the new genera and species Taxawa tesnikishii.</title>
        <authorList>
            <person name="Kurbessoian T."/>
            <person name="Stajich J.E."/>
        </authorList>
    </citation>
    <scope>NUCLEOTIDE SEQUENCE</scope>
    <source>
        <strain evidence="10">TK_35</strain>
    </source>
</reference>
<evidence type="ECO:0000256" key="5">
    <source>
        <dbReference type="ARBA" id="ARBA00023136"/>
    </source>
</evidence>
<proteinExistence type="inferred from homology"/>
<feature type="transmembrane region" description="Helical" evidence="8">
    <location>
        <begin position="235"/>
        <end position="259"/>
    </location>
</feature>
<dbReference type="InterPro" id="IPR011701">
    <property type="entry name" value="MFS"/>
</dbReference>
<accession>A0AA39D3E3</accession>
<feature type="compositionally biased region" description="Basic and acidic residues" evidence="7">
    <location>
        <begin position="1"/>
        <end position="13"/>
    </location>
</feature>
<feature type="transmembrane region" description="Helical" evidence="8">
    <location>
        <begin position="79"/>
        <end position="98"/>
    </location>
</feature>
<dbReference type="Gene3D" id="1.20.1250.20">
    <property type="entry name" value="MFS general substrate transporter like domains"/>
    <property type="match status" value="2"/>
</dbReference>
<dbReference type="Pfam" id="PF07690">
    <property type="entry name" value="MFS_1"/>
    <property type="match status" value="1"/>
</dbReference>
<feature type="transmembrane region" description="Helical" evidence="8">
    <location>
        <begin position="435"/>
        <end position="457"/>
    </location>
</feature>
<comment type="subcellular location">
    <subcellularLocation>
        <location evidence="1">Membrane</location>
        <topology evidence="1">Multi-pass membrane protein</topology>
    </subcellularLocation>
</comment>
<gene>
    <name evidence="10" type="ORF">H2204_000418</name>
</gene>
<feature type="transmembrane region" description="Helical" evidence="8">
    <location>
        <begin position="148"/>
        <end position="171"/>
    </location>
</feature>
<dbReference type="FunFam" id="1.20.1250.20:FF:000064">
    <property type="entry name" value="MFS allantoate transporter"/>
    <property type="match status" value="1"/>
</dbReference>
<name>A0AA39D3E3_9EURO</name>
<evidence type="ECO:0000256" key="2">
    <source>
        <dbReference type="ARBA" id="ARBA00022448"/>
    </source>
</evidence>
<evidence type="ECO:0000256" key="4">
    <source>
        <dbReference type="ARBA" id="ARBA00022989"/>
    </source>
</evidence>
<dbReference type="GO" id="GO:0022857">
    <property type="term" value="F:transmembrane transporter activity"/>
    <property type="evidence" value="ECO:0007669"/>
    <property type="project" value="InterPro"/>
</dbReference>
<comment type="similarity">
    <text evidence="6">Belongs to the major facilitator superfamily. Allantoate permease family.</text>
</comment>
<sequence>MADHPISTEKATTEEISQVPDGRHSLHTGAGIPDKTVIDIANLDEASRFIHENNVSDARMTELAQDTAGLRRLRTRTDLLLLPLLCGTYFLQFIDKQAMGYGAVFDLFKDTGTTINEYSWLASIFYFAYLLTEWPASYLAQHYPTGKVISVAVICWGIVLTCTAACNSFTGLAICRFLLGMFEAPITPCFMMIVGMWYDRTEQPSRAGIFYSFNGLGLIVGGTLFYGVGQAKGWQVWRIIFVLCGGVTILWGMVLWIFLPDNIFQGKRFTTDEKVMLLARVKSNQTGVLNKRIKTRQVKEALVDPQVWILFLYILLNEIINGGIANFGPLIVKGFSGGNPLLTTAYGIPFGAWVTVFFLTGPFLATKFKNVRWIVMAVYNLPTIVAACLLWKLPRHGERNPGLLMAYYISPAYVGGLVIGLQMPAVNVAGYTKRVTATAVVFLAYCLGNIIGPHTFLESQAPIYQTGSEVILACAAGQIALAVGLRMLLVSRNKRRDQAAQDEGEELGANPTGVESIELNDDLTDFENRRFRYSY</sequence>
<feature type="transmembrane region" description="Helical" evidence="8">
    <location>
        <begin position="405"/>
        <end position="423"/>
    </location>
</feature>
<feature type="transmembrane region" description="Helical" evidence="8">
    <location>
        <begin position="307"/>
        <end position="332"/>
    </location>
</feature>
<dbReference type="PANTHER" id="PTHR43791">
    <property type="entry name" value="PERMEASE-RELATED"/>
    <property type="match status" value="1"/>
</dbReference>
<dbReference type="SUPFAM" id="SSF103473">
    <property type="entry name" value="MFS general substrate transporter"/>
    <property type="match status" value="1"/>
</dbReference>
<dbReference type="GO" id="GO:0016020">
    <property type="term" value="C:membrane"/>
    <property type="evidence" value="ECO:0007669"/>
    <property type="project" value="UniProtKB-SubCell"/>
</dbReference>
<evidence type="ECO:0000256" key="7">
    <source>
        <dbReference type="SAM" id="MobiDB-lite"/>
    </source>
</evidence>
<keyword evidence="4 8" id="KW-1133">Transmembrane helix</keyword>
<evidence type="ECO:0000256" key="6">
    <source>
        <dbReference type="ARBA" id="ARBA00037968"/>
    </source>
</evidence>
<keyword evidence="3 8" id="KW-0812">Transmembrane</keyword>
<evidence type="ECO:0000256" key="8">
    <source>
        <dbReference type="SAM" id="Phobius"/>
    </source>
</evidence>
<organism evidence="10 11">
    <name type="scientific">Knufia peltigerae</name>
    <dbReference type="NCBI Taxonomy" id="1002370"/>
    <lineage>
        <taxon>Eukaryota</taxon>
        <taxon>Fungi</taxon>
        <taxon>Dikarya</taxon>
        <taxon>Ascomycota</taxon>
        <taxon>Pezizomycotina</taxon>
        <taxon>Eurotiomycetes</taxon>
        <taxon>Chaetothyriomycetidae</taxon>
        <taxon>Chaetothyriales</taxon>
        <taxon>Trichomeriaceae</taxon>
        <taxon>Knufia</taxon>
    </lineage>
</organism>
<feature type="region of interest" description="Disordered" evidence="7">
    <location>
        <begin position="1"/>
        <end position="30"/>
    </location>
</feature>
<dbReference type="InterPro" id="IPR020846">
    <property type="entry name" value="MFS_dom"/>
</dbReference>
<feature type="transmembrane region" description="Helical" evidence="8">
    <location>
        <begin position="118"/>
        <end position="136"/>
    </location>
</feature>
<feature type="transmembrane region" description="Helical" evidence="8">
    <location>
        <begin position="177"/>
        <end position="198"/>
    </location>
</feature>
<feature type="transmembrane region" description="Helical" evidence="8">
    <location>
        <begin position="469"/>
        <end position="489"/>
    </location>
</feature>
<evidence type="ECO:0000256" key="1">
    <source>
        <dbReference type="ARBA" id="ARBA00004141"/>
    </source>
</evidence>
<dbReference type="AlphaFoldDB" id="A0AA39D3E3"/>
<dbReference type="PROSITE" id="PS50850">
    <property type="entry name" value="MFS"/>
    <property type="match status" value="1"/>
</dbReference>
<keyword evidence="2" id="KW-0813">Transport</keyword>
<dbReference type="Proteomes" id="UP001172681">
    <property type="component" value="Unassembled WGS sequence"/>
</dbReference>
<dbReference type="InterPro" id="IPR036259">
    <property type="entry name" value="MFS_trans_sf"/>
</dbReference>
<dbReference type="PANTHER" id="PTHR43791:SF81">
    <property type="entry name" value="TRANSPORTER, PUTATIVE (AFU_ORTHOLOGUE AFUA_7G01190)-RELATED"/>
    <property type="match status" value="1"/>
</dbReference>
<feature type="transmembrane region" description="Helical" evidence="8">
    <location>
        <begin position="373"/>
        <end position="393"/>
    </location>
</feature>
<dbReference type="EMBL" id="JAPDRN010000002">
    <property type="protein sequence ID" value="KAJ9646726.1"/>
    <property type="molecule type" value="Genomic_DNA"/>
</dbReference>
<feature type="domain" description="Major facilitator superfamily (MFS) profile" evidence="9">
    <location>
        <begin position="81"/>
        <end position="494"/>
    </location>
</feature>
<comment type="caution">
    <text evidence="10">The sequence shown here is derived from an EMBL/GenBank/DDBJ whole genome shotgun (WGS) entry which is preliminary data.</text>
</comment>
<evidence type="ECO:0000256" key="3">
    <source>
        <dbReference type="ARBA" id="ARBA00022692"/>
    </source>
</evidence>
<keyword evidence="11" id="KW-1185">Reference proteome</keyword>